<comment type="caution">
    <text evidence="3">The sequence shown here is derived from an EMBL/GenBank/DDBJ whole genome shotgun (WGS) entry which is preliminary data.</text>
</comment>
<reference evidence="3 4" key="1">
    <citation type="journal article" date="2019" name="Int. J. Syst. Evol. Microbiol.">
        <title>The Global Catalogue of Microorganisms (GCM) 10K type strain sequencing project: providing services to taxonomists for standard genome sequencing and annotation.</title>
        <authorList>
            <consortium name="The Broad Institute Genomics Platform"/>
            <consortium name="The Broad Institute Genome Sequencing Center for Infectious Disease"/>
            <person name="Wu L."/>
            <person name="Ma J."/>
        </authorList>
    </citation>
    <scope>NUCLEOTIDE SEQUENCE [LARGE SCALE GENOMIC DNA]</scope>
    <source>
        <strain evidence="3 4">JCM 15933</strain>
    </source>
</reference>
<dbReference type="Pfam" id="PF13581">
    <property type="entry name" value="HATPase_c_2"/>
    <property type="match status" value="1"/>
</dbReference>
<organism evidence="3 4">
    <name type="scientific">Dactylosporangium maewongense</name>
    <dbReference type="NCBI Taxonomy" id="634393"/>
    <lineage>
        <taxon>Bacteria</taxon>
        <taxon>Bacillati</taxon>
        <taxon>Actinomycetota</taxon>
        <taxon>Actinomycetes</taxon>
        <taxon>Micromonosporales</taxon>
        <taxon>Micromonosporaceae</taxon>
        <taxon>Dactylosporangium</taxon>
    </lineage>
</organism>
<proteinExistence type="predicted"/>
<keyword evidence="1" id="KW-0418">Kinase</keyword>
<dbReference type="InterPro" id="IPR003594">
    <property type="entry name" value="HATPase_dom"/>
</dbReference>
<keyword evidence="1" id="KW-0723">Serine/threonine-protein kinase</keyword>
<feature type="domain" description="Histidine kinase/HSP90-like ATPase" evidence="2">
    <location>
        <begin position="25"/>
        <end position="130"/>
    </location>
</feature>
<protein>
    <recommendedName>
        <fullName evidence="2">Histidine kinase/HSP90-like ATPase domain-containing protein</fullName>
    </recommendedName>
</protein>
<dbReference type="CDD" id="cd16936">
    <property type="entry name" value="HATPase_RsbW-like"/>
    <property type="match status" value="1"/>
</dbReference>
<evidence type="ECO:0000313" key="4">
    <source>
        <dbReference type="Proteomes" id="UP001501470"/>
    </source>
</evidence>
<dbReference type="Gene3D" id="3.30.565.10">
    <property type="entry name" value="Histidine kinase-like ATPase, C-terminal domain"/>
    <property type="match status" value="1"/>
</dbReference>
<dbReference type="PANTHER" id="PTHR35526">
    <property type="entry name" value="ANTI-SIGMA-F FACTOR RSBW-RELATED"/>
    <property type="match status" value="1"/>
</dbReference>
<dbReference type="PANTHER" id="PTHR35526:SF3">
    <property type="entry name" value="ANTI-SIGMA-F FACTOR RSBW"/>
    <property type="match status" value="1"/>
</dbReference>
<dbReference type="InterPro" id="IPR036890">
    <property type="entry name" value="HATPase_C_sf"/>
</dbReference>
<accession>A0ABN1ZS12</accession>
<keyword evidence="1" id="KW-0808">Transferase</keyword>
<evidence type="ECO:0000259" key="2">
    <source>
        <dbReference type="Pfam" id="PF13581"/>
    </source>
</evidence>
<sequence length="133" mass="14373">MFTVDPDDLVAPGADAVSVEVPVGEARQARRVITRALHVWDLPHLTRAAVMVGHELVANALRHGIPPAALRLLRRDGAVLIEVGDASPALPRITEIDNETSTSGRGMFIVSRLAHSWGVRPQPIGKIVWAELI</sequence>
<keyword evidence="4" id="KW-1185">Reference proteome</keyword>
<evidence type="ECO:0000256" key="1">
    <source>
        <dbReference type="ARBA" id="ARBA00022527"/>
    </source>
</evidence>
<dbReference type="EMBL" id="BAAAQD010000002">
    <property type="protein sequence ID" value="GAA1503243.1"/>
    <property type="molecule type" value="Genomic_DNA"/>
</dbReference>
<name>A0ABN1ZS12_9ACTN</name>
<dbReference type="Proteomes" id="UP001501470">
    <property type="component" value="Unassembled WGS sequence"/>
</dbReference>
<evidence type="ECO:0000313" key="3">
    <source>
        <dbReference type="EMBL" id="GAA1503243.1"/>
    </source>
</evidence>
<gene>
    <name evidence="3" type="ORF">GCM10009827_015260</name>
</gene>
<dbReference type="SUPFAM" id="SSF55874">
    <property type="entry name" value="ATPase domain of HSP90 chaperone/DNA topoisomerase II/histidine kinase"/>
    <property type="match status" value="1"/>
</dbReference>
<dbReference type="InterPro" id="IPR050267">
    <property type="entry name" value="Anti-sigma-factor_SerPK"/>
</dbReference>